<feature type="region of interest" description="Disordered" evidence="1">
    <location>
        <begin position="302"/>
        <end position="335"/>
    </location>
</feature>
<protein>
    <submittedName>
        <fullName evidence="2">Uncharacterized protein</fullName>
    </submittedName>
</protein>
<keyword evidence="3" id="KW-1185">Reference proteome</keyword>
<proteinExistence type="predicted"/>
<evidence type="ECO:0000313" key="3">
    <source>
        <dbReference type="Proteomes" id="UP000225706"/>
    </source>
</evidence>
<accession>A0A2B4RC52</accession>
<gene>
    <name evidence="2" type="ORF">AWC38_SpisGene21488</name>
</gene>
<dbReference type="EMBL" id="LSMT01000792">
    <property type="protein sequence ID" value="PFX14359.1"/>
    <property type="molecule type" value="Genomic_DNA"/>
</dbReference>
<comment type="caution">
    <text evidence="2">The sequence shown here is derived from an EMBL/GenBank/DDBJ whole genome shotgun (WGS) entry which is preliminary data.</text>
</comment>
<organism evidence="2 3">
    <name type="scientific">Stylophora pistillata</name>
    <name type="common">Smooth cauliflower coral</name>
    <dbReference type="NCBI Taxonomy" id="50429"/>
    <lineage>
        <taxon>Eukaryota</taxon>
        <taxon>Metazoa</taxon>
        <taxon>Cnidaria</taxon>
        <taxon>Anthozoa</taxon>
        <taxon>Hexacorallia</taxon>
        <taxon>Scleractinia</taxon>
        <taxon>Astrocoeniina</taxon>
        <taxon>Pocilloporidae</taxon>
        <taxon>Stylophora</taxon>
    </lineage>
</organism>
<evidence type="ECO:0000313" key="2">
    <source>
        <dbReference type="EMBL" id="PFX14359.1"/>
    </source>
</evidence>
<feature type="compositionally biased region" description="Basic and acidic residues" evidence="1">
    <location>
        <begin position="62"/>
        <end position="80"/>
    </location>
</feature>
<feature type="region of interest" description="Disordered" evidence="1">
    <location>
        <begin position="58"/>
        <end position="95"/>
    </location>
</feature>
<dbReference type="AlphaFoldDB" id="A0A2B4RC52"/>
<reference evidence="3" key="1">
    <citation type="journal article" date="2017" name="bioRxiv">
        <title>Comparative analysis of the genomes of Stylophora pistillata and Acropora digitifera provides evidence for extensive differences between species of corals.</title>
        <authorList>
            <person name="Voolstra C.R."/>
            <person name="Li Y."/>
            <person name="Liew Y.J."/>
            <person name="Baumgarten S."/>
            <person name="Zoccola D."/>
            <person name="Flot J.-F."/>
            <person name="Tambutte S."/>
            <person name="Allemand D."/>
            <person name="Aranda M."/>
        </authorList>
    </citation>
    <scope>NUCLEOTIDE SEQUENCE [LARGE SCALE GENOMIC DNA]</scope>
</reference>
<evidence type="ECO:0000256" key="1">
    <source>
        <dbReference type="SAM" id="MobiDB-lite"/>
    </source>
</evidence>
<name>A0A2B4RC52_STYPI</name>
<dbReference type="Proteomes" id="UP000225706">
    <property type="component" value="Unassembled WGS sequence"/>
</dbReference>
<sequence>MAKSPAGKCENFAIVTDGQWQLELPNLISDESSSELNVHIIQEVTNWTGKPVVLLKAPATSDKSKQKSMNDTEKKGDESKVRRKRKSREEAKEDENLAKRIMTDIERNERQQGDLQKFQDALKDLNGSVALSEVQIKCGICSKSYACRHTDRIFNGKVSYLKATLKDLNGSVALSEVQIKCGICSKSYACRHTDRIFNGKVSYLKANHFDKCLSRKNKNDATLKSQGRMDAFLMKASNSISSKQKAGDIANNEADMSKEDFDGADATLAENEYKDELFPDALDSDYDKGCLAGPQGSVLDISVKEDNPNYDAPVVSDNDTDASSAGSETESEDSEFISCPISLNDAHPLAMKLNKLIEDGKIPESCIYYKFLNDTTSFALTDPKTASGFKWDDEVCEFFSTIKYLGGERSRKFVRGPGFFGTGRGGEKEFKSFADFNLCGPSLNATKRCQSGYTTESGMIKHHLQSLHSLCQHPKADVHEIVDNEKVRPIPVALASDGTALRPGLEYDSRQKQVIGLTHKVDEKFVKKHPLPDPEKIKTNLITNADSSGSVKVTQEPIEQHLSLQDHRDVSVQHLNCCDWTAGKNCIFPMSTPKDGALDSEDLSVLRPVYQEPLGLDDRTIIDMPYTITEFKAVKVGSVSYGSLQCQTSRNGTVLANWAGPDGSLACATGWNDTRPGQVLKFFRHCFKVKSKSADSLDKRYEFYLAQVNWFSKHPERYAYGLPVELWRNTFDIFGPACFIPIQRIKSVCASG</sequence>
<dbReference type="OrthoDB" id="6007597at2759"/>